<dbReference type="Proteomes" id="UP001334084">
    <property type="component" value="Chromosome 1"/>
</dbReference>
<proteinExistence type="predicted"/>
<gene>
    <name evidence="1" type="ORF">VNE69_01314</name>
</gene>
<sequence>MKVFVLFLFIKANEELCVIIKEGILKRIETGDYVSCDIVKVKNCINIYACYNDKNQKIDISYQMLILDSKEEAGSFSVELADNYDKIIKKIEDFARAIFNDEEEYSYVFLYDKYDYRNIDNIKELIEQLKKINAIRRLSRKDTDIYYENICDKEDLLQKILSEFQFFKNETHTESNSSICFYSKLQKGKFFILFNIDVENKRHFFKFCIDELYYKVDVKVKRCSEIEKYLLRKLLYIYKLSCKNYLLSVYNDYELNIEFSTSCILQKDHFHDYTIEVENEKVFFDFFWIKDMYHVEKESSRNEKRRYISLNCYTEFQRIFSRLSDTNYIEGV</sequence>
<dbReference type="EMBL" id="CP142726">
    <property type="protein sequence ID" value="WUR02376.1"/>
    <property type="molecule type" value="Genomic_DNA"/>
</dbReference>
<dbReference type="RefSeq" id="XP_065328521.1">
    <property type="nucleotide sequence ID" value="XM_065472449.1"/>
</dbReference>
<keyword evidence="2" id="KW-1185">Reference proteome</keyword>
<dbReference type="KEGG" id="vnx:VNE69_01314"/>
<protein>
    <submittedName>
        <fullName evidence="1">Uncharacterized protein</fullName>
    </submittedName>
</protein>
<dbReference type="AlphaFoldDB" id="A0AAX4J8W0"/>
<reference evidence="1" key="1">
    <citation type="journal article" date="2024" name="BMC Genomics">
        <title>Functional annotation of a divergent genome using sequence and structure-based similarity.</title>
        <authorList>
            <person name="Svedberg D."/>
            <person name="Winiger R.R."/>
            <person name="Berg A."/>
            <person name="Sharma H."/>
            <person name="Tellgren-Roth C."/>
            <person name="Debrunner-Vossbrinck B.A."/>
            <person name="Vossbrinck C.R."/>
            <person name="Barandun J."/>
        </authorList>
    </citation>
    <scope>NUCLEOTIDE SEQUENCE</scope>
    <source>
        <strain evidence="1">Illinois isolate</strain>
    </source>
</reference>
<dbReference type="GeneID" id="90540178"/>
<accession>A0AAX4J8W0</accession>
<evidence type="ECO:0000313" key="1">
    <source>
        <dbReference type="EMBL" id="WUR02376.1"/>
    </source>
</evidence>
<name>A0AAX4J8W0_9MICR</name>
<evidence type="ECO:0000313" key="2">
    <source>
        <dbReference type="Proteomes" id="UP001334084"/>
    </source>
</evidence>
<organism evidence="1 2">
    <name type="scientific">Vairimorpha necatrix</name>
    <dbReference type="NCBI Taxonomy" id="6039"/>
    <lineage>
        <taxon>Eukaryota</taxon>
        <taxon>Fungi</taxon>
        <taxon>Fungi incertae sedis</taxon>
        <taxon>Microsporidia</taxon>
        <taxon>Nosematidae</taxon>
        <taxon>Vairimorpha</taxon>
    </lineage>
</organism>